<evidence type="ECO:0000256" key="2">
    <source>
        <dbReference type="SAM" id="SignalP"/>
    </source>
</evidence>
<proteinExistence type="predicted"/>
<dbReference type="AlphaFoldDB" id="A0A4Y9YMV0"/>
<protein>
    <submittedName>
        <fullName evidence="3">Uncharacterized protein</fullName>
    </submittedName>
</protein>
<comment type="caution">
    <text evidence="3">The sequence shown here is derived from an EMBL/GenBank/DDBJ whole genome shotgun (WGS) entry which is preliminary data.</text>
</comment>
<feature type="region of interest" description="Disordered" evidence="1">
    <location>
        <begin position="14"/>
        <end position="49"/>
    </location>
</feature>
<reference evidence="3 4" key="1">
    <citation type="submission" date="2019-01" db="EMBL/GenBank/DDBJ databases">
        <title>Genome sequencing of the rare red list fungi Fomitopsis rosea.</title>
        <authorList>
            <person name="Buettner E."/>
            <person name="Kellner H."/>
        </authorList>
    </citation>
    <scope>NUCLEOTIDE SEQUENCE [LARGE SCALE GENOMIC DNA]</scope>
    <source>
        <strain evidence="3 4">DSM 105464</strain>
    </source>
</reference>
<dbReference type="Proteomes" id="UP000298390">
    <property type="component" value="Unassembled WGS sequence"/>
</dbReference>
<evidence type="ECO:0000313" key="3">
    <source>
        <dbReference type="EMBL" id="TFY63824.1"/>
    </source>
</evidence>
<evidence type="ECO:0000313" key="4">
    <source>
        <dbReference type="Proteomes" id="UP000298390"/>
    </source>
</evidence>
<feature type="signal peptide" evidence="2">
    <location>
        <begin position="1"/>
        <end position="16"/>
    </location>
</feature>
<gene>
    <name evidence="3" type="ORF">EVJ58_g3014</name>
</gene>
<evidence type="ECO:0000256" key="1">
    <source>
        <dbReference type="SAM" id="MobiDB-lite"/>
    </source>
</evidence>
<feature type="chain" id="PRO_5021363388" evidence="2">
    <location>
        <begin position="17"/>
        <end position="96"/>
    </location>
</feature>
<keyword evidence="2" id="KW-0732">Signal</keyword>
<dbReference type="EMBL" id="SEKV01000118">
    <property type="protein sequence ID" value="TFY63824.1"/>
    <property type="molecule type" value="Genomic_DNA"/>
</dbReference>
<sequence>MTLLLAFLHSMPGIISTPTSNPVPSTDFGPQAGATDAEASVAGTEHQDTEFDMTNEAEENDEEDEDARFFRELKERRNLKTVELHVVVEVHTELHD</sequence>
<organism evidence="3 4">
    <name type="scientific">Rhodofomes roseus</name>
    <dbReference type="NCBI Taxonomy" id="34475"/>
    <lineage>
        <taxon>Eukaryota</taxon>
        <taxon>Fungi</taxon>
        <taxon>Dikarya</taxon>
        <taxon>Basidiomycota</taxon>
        <taxon>Agaricomycotina</taxon>
        <taxon>Agaricomycetes</taxon>
        <taxon>Polyporales</taxon>
        <taxon>Rhodofomes</taxon>
    </lineage>
</organism>
<name>A0A4Y9YMV0_9APHY</name>
<accession>A0A4Y9YMV0</accession>